<feature type="signal peptide" evidence="1">
    <location>
        <begin position="1"/>
        <end position="26"/>
    </location>
</feature>
<dbReference type="AlphaFoldDB" id="A0A1U6GS31"/>
<protein>
    <submittedName>
        <fullName evidence="2">Cellulose biosynthesis protein BcsS</fullName>
    </submittedName>
</protein>
<dbReference type="Pfam" id="PF17036">
    <property type="entry name" value="CBP_BcsS"/>
    <property type="match status" value="1"/>
</dbReference>
<evidence type="ECO:0000313" key="2">
    <source>
        <dbReference type="EMBL" id="SLJ86306.1"/>
    </source>
</evidence>
<name>A0A1U6GS31_9SPHN</name>
<evidence type="ECO:0000256" key="1">
    <source>
        <dbReference type="SAM" id="SignalP"/>
    </source>
</evidence>
<gene>
    <name evidence="2" type="ORF">SAMN06295987_101184</name>
</gene>
<dbReference type="Proteomes" id="UP000190989">
    <property type="component" value="Unassembled WGS sequence"/>
</dbReference>
<sequence>MNITNKFLTAGLVTAGTFAFSVPALAQDSGVAYAGGSVGDGANGYAGAVVALPGARLGEGLALRAGGGGGKYRYEANGQRIDATYVNAEVALVYQTSGDWGWANFSAGPRLTDTSLKPDDPGNRMRGTRIDAAVQTDGALGNAWRLTWFGSLGINDRAYITQARFGPLVDGGSDTRIGVEGGIQGDRSYTRRSVGGFVSTRITGQWQGLVSGGITDQAGRNVKPYVALGVSRVF</sequence>
<keyword evidence="1" id="KW-0732">Signal</keyword>
<dbReference type="RefSeq" id="WP_079729201.1">
    <property type="nucleotide sequence ID" value="NZ_FVZE01000001.1"/>
</dbReference>
<keyword evidence="3" id="KW-1185">Reference proteome</keyword>
<feature type="chain" id="PRO_5012437023" evidence="1">
    <location>
        <begin position="27"/>
        <end position="234"/>
    </location>
</feature>
<accession>A0A1U6GS31</accession>
<dbReference type="InterPro" id="IPR031485">
    <property type="entry name" value="CBP_BcsS"/>
</dbReference>
<organism evidence="2 3">
    <name type="scientific">Novosphingobium mathurense</name>
    <dbReference type="NCBI Taxonomy" id="428990"/>
    <lineage>
        <taxon>Bacteria</taxon>
        <taxon>Pseudomonadati</taxon>
        <taxon>Pseudomonadota</taxon>
        <taxon>Alphaproteobacteria</taxon>
        <taxon>Sphingomonadales</taxon>
        <taxon>Sphingomonadaceae</taxon>
        <taxon>Novosphingobium</taxon>
    </lineage>
</organism>
<proteinExistence type="predicted"/>
<reference evidence="3" key="1">
    <citation type="submission" date="2017-02" db="EMBL/GenBank/DDBJ databases">
        <authorList>
            <person name="Varghese N."/>
            <person name="Submissions S."/>
        </authorList>
    </citation>
    <scope>NUCLEOTIDE SEQUENCE [LARGE SCALE GENOMIC DNA]</scope>
    <source>
        <strain evidence="3">SM117</strain>
    </source>
</reference>
<evidence type="ECO:0000313" key="3">
    <source>
        <dbReference type="Proteomes" id="UP000190989"/>
    </source>
</evidence>
<dbReference type="EMBL" id="FVZE01000001">
    <property type="protein sequence ID" value="SLJ86306.1"/>
    <property type="molecule type" value="Genomic_DNA"/>
</dbReference>
<dbReference type="STRING" id="428990.SAMN06295987_101184"/>